<dbReference type="Pfam" id="PF00069">
    <property type="entry name" value="Pkinase"/>
    <property type="match status" value="1"/>
</dbReference>
<dbReference type="CDD" id="cd14014">
    <property type="entry name" value="STKc_PknB_like"/>
    <property type="match status" value="1"/>
</dbReference>
<evidence type="ECO:0000313" key="8">
    <source>
        <dbReference type="Proteomes" id="UP000064967"/>
    </source>
</evidence>
<dbReference type="InterPro" id="IPR008271">
    <property type="entry name" value="Ser/Thr_kinase_AS"/>
</dbReference>
<gene>
    <name evidence="7" type="ORF">AKJ09_02833</name>
</gene>
<proteinExistence type="predicted"/>
<protein>
    <submittedName>
        <fullName evidence="7">Serine/threonine protein kinase</fullName>
    </submittedName>
</protein>
<keyword evidence="2" id="KW-0547">Nucleotide-binding</keyword>
<keyword evidence="4" id="KW-0067">ATP-binding</keyword>
<dbReference type="Proteomes" id="UP000064967">
    <property type="component" value="Chromosome"/>
</dbReference>
<accession>A0A0K1PSR8</accession>
<dbReference type="SUPFAM" id="SSF63829">
    <property type="entry name" value="Calcium-dependent phosphotriesterase"/>
    <property type="match status" value="1"/>
</dbReference>
<evidence type="ECO:0000313" key="7">
    <source>
        <dbReference type="EMBL" id="AKU96169.1"/>
    </source>
</evidence>
<dbReference type="AlphaFoldDB" id="A0A0K1PSR8"/>
<evidence type="ECO:0000256" key="5">
    <source>
        <dbReference type="SAM" id="MobiDB-lite"/>
    </source>
</evidence>
<keyword evidence="8" id="KW-1185">Reference proteome</keyword>
<dbReference type="EMBL" id="CP012333">
    <property type="protein sequence ID" value="AKU96169.1"/>
    <property type="molecule type" value="Genomic_DNA"/>
</dbReference>
<evidence type="ECO:0000256" key="4">
    <source>
        <dbReference type="ARBA" id="ARBA00022840"/>
    </source>
</evidence>
<reference evidence="7 8" key="1">
    <citation type="submission" date="2015-08" db="EMBL/GenBank/DDBJ databases">
        <authorList>
            <person name="Babu N.S."/>
            <person name="Beckwith C.J."/>
            <person name="Beseler K.G."/>
            <person name="Brison A."/>
            <person name="Carone J.V."/>
            <person name="Caskin T.P."/>
            <person name="Diamond M."/>
            <person name="Durham M.E."/>
            <person name="Foxe J.M."/>
            <person name="Go M."/>
            <person name="Henderson B.A."/>
            <person name="Jones I.B."/>
            <person name="McGettigan J.A."/>
            <person name="Micheletti S.J."/>
            <person name="Nasrallah M.E."/>
            <person name="Ortiz D."/>
            <person name="Piller C.R."/>
            <person name="Privatt S.R."/>
            <person name="Schneider S.L."/>
            <person name="Sharp S."/>
            <person name="Smith T.C."/>
            <person name="Stanton J.D."/>
            <person name="Ullery H.E."/>
            <person name="Wilson R.J."/>
            <person name="Serrano M.G."/>
            <person name="Buck G."/>
            <person name="Lee V."/>
            <person name="Wang Y."/>
            <person name="Carvalho R."/>
            <person name="Voegtly L."/>
            <person name="Shi R."/>
            <person name="Duckworth R."/>
            <person name="Johnson A."/>
            <person name="Loviza R."/>
            <person name="Walstead R."/>
            <person name="Shah Z."/>
            <person name="Kiflezghi M."/>
            <person name="Wade K."/>
            <person name="Ball S.L."/>
            <person name="Bradley K.W."/>
            <person name="Asai D.J."/>
            <person name="Bowman C.A."/>
            <person name="Russell D.A."/>
            <person name="Pope W.H."/>
            <person name="Jacobs-Sera D."/>
            <person name="Hendrix R.W."/>
            <person name="Hatfull G.F."/>
        </authorList>
    </citation>
    <scope>NUCLEOTIDE SEQUENCE [LARGE SCALE GENOMIC DNA]</scope>
    <source>
        <strain evidence="7 8">DSM 27648</strain>
    </source>
</reference>
<dbReference type="STRING" id="1391654.AKJ09_02833"/>
<name>A0A0K1PSR8_9BACT</name>
<feature type="region of interest" description="Disordered" evidence="5">
    <location>
        <begin position="309"/>
        <end position="356"/>
    </location>
</feature>
<keyword evidence="7" id="KW-0723">Serine/threonine-protein kinase</keyword>
<dbReference type="PROSITE" id="PS50011">
    <property type="entry name" value="PROTEIN_KINASE_DOM"/>
    <property type="match status" value="1"/>
</dbReference>
<dbReference type="InterPro" id="IPR000719">
    <property type="entry name" value="Prot_kinase_dom"/>
</dbReference>
<feature type="domain" description="Protein kinase" evidence="6">
    <location>
        <begin position="10"/>
        <end position="305"/>
    </location>
</feature>
<evidence type="ECO:0000259" key="6">
    <source>
        <dbReference type="PROSITE" id="PS50011"/>
    </source>
</evidence>
<sequence length="660" mass="70565">MLHGSGNVSYHLRECIGEGGQGWVFRANWDDPSGHVVIVKVLRPDVVSTEALRRFQREAEVLRMLSTQGRPNPYIVRFYDHAVAQVPSPFNQETIAFPFTVLEYVDGTTLEKVLLDQKGRGLSADRARRLLRQMCQALDVVHAQKVVHRDLKPSNILLATEAGTEIAKVTDFGLVKLVDMNLARTAALAGASLGYAPPEQYEQGNQRVSPRTDVFSLAAVTFEMLAGKPAFPFTEGENPLLIVTRILNGPRPSLMKTRATLAPEIESSTPTIEALDRELAKALSADPKARHESVMDFWSAIQNALRAIEGDKSHHHTPPRRTPPLEVTAKMPAKTPSDPHRPAAPKSGPRPDEAIASNPASWTWSILSGPIPGQTIRAATFSPSGDKGIAITSGGILRWDHHSWTPAVMPSAVSGSAVRGVRWLRDASALLFGEGGLVARVTPSGAVDVWRVPDPEITFHGAFVDDSGITTLVGERPYRGFAQRSVHGSTAGVVTQFSGDRLTVMGDAVNCARLHSVTRLPVGDLLACGDSGTLVRVELGVVEQIGSVCDGHLLSIAPLASGGALTVGAGGHALSIGAKLEAKLEPVQTTRDMLTVVTTDDGQAWAGSMQARLLRRGAASTWVRMSGDIGVTASMIALHARSTSVRAIGDDGTVVEGRLA</sequence>
<keyword evidence="3 7" id="KW-0418">Kinase</keyword>
<dbReference type="PANTHER" id="PTHR43289:SF6">
    <property type="entry name" value="SERINE_THREONINE-PROTEIN KINASE NEKL-3"/>
    <property type="match status" value="1"/>
</dbReference>
<evidence type="ECO:0000256" key="2">
    <source>
        <dbReference type="ARBA" id="ARBA00022741"/>
    </source>
</evidence>
<organism evidence="7 8">
    <name type="scientific">Labilithrix luteola</name>
    <dbReference type="NCBI Taxonomy" id="1391654"/>
    <lineage>
        <taxon>Bacteria</taxon>
        <taxon>Pseudomonadati</taxon>
        <taxon>Myxococcota</taxon>
        <taxon>Polyangia</taxon>
        <taxon>Polyangiales</taxon>
        <taxon>Labilitrichaceae</taxon>
        <taxon>Labilithrix</taxon>
    </lineage>
</organism>
<dbReference type="SUPFAM" id="SSF56112">
    <property type="entry name" value="Protein kinase-like (PK-like)"/>
    <property type="match status" value="1"/>
</dbReference>
<keyword evidence="1" id="KW-0808">Transferase</keyword>
<dbReference type="InterPro" id="IPR011009">
    <property type="entry name" value="Kinase-like_dom_sf"/>
</dbReference>
<dbReference type="GO" id="GO:0004674">
    <property type="term" value="F:protein serine/threonine kinase activity"/>
    <property type="evidence" value="ECO:0007669"/>
    <property type="project" value="UniProtKB-KW"/>
</dbReference>
<evidence type="ECO:0000256" key="1">
    <source>
        <dbReference type="ARBA" id="ARBA00022679"/>
    </source>
</evidence>
<dbReference type="GO" id="GO:0005524">
    <property type="term" value="F:ATP binding"/>
    <property type="evidence" value="ECO:0007669"/>
    <property type="project" value="UniProtKB-KW"/>
</dbReference>
<dbReference type="SMART" id="SM00220">
    <property type="entry name" value="S_TKc"/>
    <property type="match status" value="1"/>
</dbReference>
<dbReference type="KEGG" id="llu:AKJ09_02833"/>
<evidence type="ECO:0000256" key="3">
    <source>
        <dbReference type="ARBA" id="ARBA00022777"/>
    </source>
</evidence>
<dbReference type="PROSITE" id="PS00108">
    <property type="entry name" value="PROTEIN_KINASE_ST"/>
    <property type="match status" value="1"/>
</dbReference>
<dbReference type="PANTHER" id="PTHR43289">
    <property type="entry name" value="MITOGEN-ACTIVATED PROTEIN KINASE KINASE KINASE 20-RELATED"/>
    <property type="match status" value="1"/>
</dbReference>
<dbReference type="PATRIC" id="fig|1391654.3.peg.2867"/>
<dbReference type="Gene3D" id="1.10.510.10">
    <property type="entry name" value="Transferase(Phosphotransferase) domain 1"/>
    <property type="match status" value="1"/>
</dbReference>